<feature type="domain" description="HTH lysR-type" evidence="3">
    <location>
        <begin position="5"/>
        <end position="59"/>
    </location>
</feature>
<dbReference type="PANTHER" id="PTHR32305">
    <property type="match status" value="1"/>
</dbReference>
<gene>
    <name evidence="4" type="ORF">GCU85_09575</name>
</gene>
<evidence type="ECO:0000256" key="1">
    <source>
        <dbReference type="SAM" id="MobiDB-lite"/>
    </source>
</evidence>
<comment type="caution">
    <text evidence="4">The sequence shown here is derived from an EMBL/GenBank/DDBJ whole genome shotgun (WGS) entry which is preliminary data.</text>
</comment>
<name>A0A6N7EW34_9GAMM</name>
<dbReference type="Pfam" id="PF00126">
    <property type="entry name" value="HTH_1"/>
    <property type="match status" value="1"/>
</dbReference>
<reference evidence="4 5" key="1">
    <citation type="submission" date="2019-10" db="EMBL/GenBank/DDBJ databases">
        <title>Cardiobacteriales fam. a chemoheterotrophic member of the order Cardiobacteriales, and proposal of Cardiobacteriales fam. nov.</title>
        <authorList>
            <person name="Wang C."/>
        </authorList>
    </citation>
    <scope>NUCLEOTIDE SEQUENCE [LARGE SCALE GENOMIC DNA]</scope>
    <source>
        <strain evidence="4 5">ML27</strain>
    </source>
</reference>
<evidence type="ECO:0000313" key="4">
    <source>
        <dbReference type="EMBL" id="MPV86974.1"/>
    </source>
</evidence>
<feature type="transmembrane region" description="Helical" evidence="2">
    <location>
        <begin position="171"/>
        <end position="194"/>
    </location>
</feature>
<feature type="region of interest" description="Disordered" evidence="1">
    <location>
        <begin position="120"/>
        <end position="143"/>
    </location>
</feature>
<dbReference type="NCBIfam" id="TIGR03696">
    <property type="entry name" value="Rhs_assc_core"/>
    <property type="match status" value="1"/>
</dbReference>
<evidence type="ECO:0000256" key="2">
    <source>
        <dbReference type="SAM" id="Phobius"/>
    </source>
</evidence>
<keyword evidence="5" id="KW-1185">Reference proteome</keyword>
<dbReference type="PROSITE" id="PS50931">
    <property type="entry name" value="HTH_LYSR"/>
    <property type="match status" value="1"/>
</dbReference>
<protein>
    <submittedName>
        <fullName evidence="4">LysR family transcriptional regulator</fullName>
    </submittedName>
</protein>
<dbReference type="Proteomes" id="UP000471298">
    <property type="component" value="Unassembled WGS sequence"/>
</dbReference>
<dbReference type="AlphaFoldDB" id="A0A6N7EW34"/>
<dbReference type="InterPro" id="IPR036390">
    <property type="entry name" value="WH_DNA-bd_sf"/>
</dbReference>
<proteinExistence type="predicted"/>
<dbReference type="InParanoid" id="A0A6N7EW34"/>
<dbReference type="PRINTS" id="PR00039">
    <property type="entry name" value="HTHLYSR"/>
</dbReference>
<evidence type="ECO:0000259" key="3">
    <source>
        <dbReference type="PROSITE" id="PS50931"/>
    </source>
</evidence>
<organism evidence="4 5">
    <name type="scientific">Ostreibacterium oceani</name>
    <dbReference type="NCBI Taxonomy" id="2654998"/>
    <lineage>
        <taxon>Bacteria</taxon>
        <taxon>Pseudomonadati</taxon>
        <taxon>Pseudomonadota</taxon>
        <taxon>Gammaproteobacteria</taxon>
        <taxon>Cardiobacteriales</taxon>
        <taxon>Ostreibacteriaceae</taxon>
        <taxon>Ostreibacterium</taxon>
    </lineage>
</organism>
<keyword evidence="2" id="KW-1133">Transmembrane helix</keyword>
<dbReference type="InterPro" id="IPR050708">
    <property type="entry name" value="T6SS_VgrG/RHS"/>
</dbReference>
<dbReference type="PANTHER" id="PTHR32305:SF15">
    <property type="entry name" value="PROTEIN RHSA-RELATED"/>
    <property type="match status" value="1"/>
</dbReference>
<evidence type="ECO:0000313" key="5">
    <source>
        <dbReference type="Proteomes" id="UP000471298"/>
    </source>
</evidence>
<dbReference type="GO" id="GO:0003700">
    <property type="term" value="F:DNA-binding transcription factor activity"/>
    <property type="evidence" value="ECO:0007669"/>
    <property type="project" value="InterPro"/>
</dbReference>
<dbReference type="PRINTS" id="PR00394">
    <property type="entry name" value="RHSPROTEIN"/>
</dbReference>
<dbReference type="EMBL" id="WHNW01000015">
    <property type="protein sequence ID" value="MPV86974.1"/>
    <property type="molecule type" value="Genomic_DNA"/>
</dbReference>
<accession>A0A6N7EW34</accession>
<dbReference type="Gene3D" id="2.180.10.10">
    <property type="entry name" value="RHS repeat-associated core"/>
    <property type="match status" value="1"/>
</dbReference>
<dbReference type="InterPro" id="IPR000847">
    <property type="entry name" value="LysR_HTH_N"/>
</dbReference>
<keyword evidence="2" id="KW-0812">Transmembrane</keyword>
<dbReference type="SUPFAM" id="SSF46785">
    <property type="entry name" value="Winged helix' DNA-binding domain"/>
    <property type="match status" value="1"/>
</dbReference>
<keyword evidence="2" id="KW-0472">Membrane</keyword>
<dbReference type="RefSeq" id="WP_152810964.1">
    <property type="nucleotide sequence ID" value="NZ_WHNW01000015.1"/>
</dbReference>
<sequence length="195" mass="21414">MSLNFTIKQLEAFVWLAALKNFHKTAEKLYTTQPAISSRIAALETQLAVKLFERDAGQIHDEEINLYQNYHRDYNPNLGRYLQTDPIGLAGGINTYGYARQNPLVFVDEDGLKKKKPSIPGGIETIEPPGTQPTPPGGSPKGKNRGKFCWSSFKLCTVFCITSPWTKTPWTAAICFGGCGAILAGCVITVCNAIE</sequence>
<dbReference type="InterPro" id="IPR022385">
    <property type="entry name" value="Rhs_assc_core"/>
</dbReference>